<proteinExistence type="predicted"/>
<accession>A0A0F9W1K8</accession>
<gene>
    <name evidence="1" type="ORF">LCGC14_0415840</name>
</gene>
<evidence type="ECO:0000313" key="1">
    <source>
        <dbReference type="EMBL" id="KKN71938.1"/>
    </source>
</evidence>
<protein>
    <submittedName>
        <fullName evidence="1">Uncharacterized protein</fullName>
    </submittedName>
</protein>
<comment type="caution">
    <text evidence="1">The sequence shown here is derived from an EMBL/GenBank/DDBJ whole genome shotgun (WGS) entry which is preliminary data.</text>
</comment>
<dbReference type="AlphaFoldDB" id="A0A0F9W1K8"/>
<reference evidence="1" key="1">
    <citation type="journal article" date="2015" name="Nature">
        <title>Complex archaea that bridge the gap between prokaryotes and eukaryotes.</title>
        <authorList>
            <person name="Spang A."/>
            <person name="Saw J.H."/>
            <person name="Jorgensen S.L."/>
            <person name="Zaremba-Niedzwiedzka K."/>
            <person name="Martijn J."/>
            <person name="Lind A.E."/>
            <person name="van Eijk R."/>
            <person name="Schleper C."/>
            <person name="Guy L."/>
            <person name="Ettema T.J."/>
        </authorList>
    </citation>
    <scope>NUCLEOTIDE SEQUENCE</scope>
</reference>
<sequence>MNKITAYMSHHIRGPEGDKATMETIEANNKAARLMGAKIRELIPELDLYVPGDQDQVIMYLCKKGYVTTEQILEADCVIISQCKFMIVFNRYDSISGGMQTEVDHCMYNCIPFIYITDLNERELAGLRDLVKHFQEIANVTITSD</sequence>
<name>A0A0F9W1K8_9ZZZZ</name>
<organism evidence="1">
    <name type="scientific">marine sediment metagenome</name>
    <dbReference type="NCBI Taxonomy" id="412755"/>
    <lineage>
        <taxon>unclassified sequences</taxon>
        <taxon>metagenomes</taxon>
        <taxon>ecological metagenomes</taxon>
    </lineage>
</organism>
<dbReference type="EMBL" id="LAZR01000373">
    <property type="protein sequence ID" value="KKN71938.1"/>
    <property type="molecule type" value="Genomic_DNA"/>
</dbReference>